<gene>
    <name evidence="2" type="ORF">TOLI1172_LOCUS8227</name>
    <name evidence="3" type="ORF">TOLI1172_LOCUS8228</name>
</gene>
<accession>A0A6T6NTC7</accession>
<evidence type="ECO:0000256" key="1">
    <source>
        <dbReference type="SAM" id="MobiDB-lite"/>
    </source>
</evidence>
<name>A0A6T6NTC7_9RHOD</name>
<evidence type="ECO:0000313" key="2">
    <source>
        <dbReference type="EMBL" id="CAD8823829.1"/>
    </source>
</evidence>
<organism evidence="3">
    <name type="scientific">Timspurckia oligopyrenoides</name>
    <dbReference type="NCBI Taxonomy" id="708627"/>
    <lineage>
        <taxon>Eukaryota</taxon>
        <taxon>Rhodophyta</taxon>
        <taxon>Bangiophyceae</taxon>
        <taxon>Porphyridiales</taxon>
        <taxon>Porphyridiaceae</taxon>
        <taxon>Timspurckia</taxon>
    </lineage>
</organism>
<sequence length="209" mass="23541">MKENRKLGGGSSGGHGLKGGIEKSRVKHEKRSETKSGIGRLSTNKLIFNPRKKLEIEQKLNTNKSEVSTRLSGMKFMQNAKFKDSTSHGTVQQDKEKALSSSHGIRQSGDSVAFDMEMDSMDIFCEFPVNYARNVVVVEEKAEYDVVPSHGRRLFRVGGEKKEEMSLEQSAEQDADVDMKADKIVNENEVVSKDRFFRVPKQKDKTPKK</sequence>
<protein>
    <submittedName>
        <fullName evidence="3">Uncharacterized protein</fullName>
    </submittedName>
</protein>
<dbReference type="EMBL" id="HBFP01011389">
    <property type="protein sequence ID" value="CAD8823829.1"/>
    <property type="molecule type" value="Transcribed_RNA"/>
</dbReference>
<feature type="region of interest" description="Disordered" evidence="1">
    <location>
        <begin position="82"/>
        <end position="106"/>
    </location>
</feature>
<dbReference type="AlphaFoldDB" id="A0A6T6NTC7"/>
<proteinExistence type="predicted"/>
<dbReference type="EMBL" id="HBFP01011390">
    <property type="protein sequence ID" value="CAD8823830.1"/>
    <property type="molecule type" value="Transcribed_RNA"/>
</dbReference>
<feature type="compositionally biased region" description="Gly residues" evidence="1">
    <location>
        <begin position="7"/>
        <end position="19"/>
    </location>
</feature>
<feature type="compositionally biased region" description="Basic and acidic residues" evidence="1">
    <location>
        <begin position="20"/>
        <end position="34"/>
    </location>
</feature>
<reference evidence="3" key="1">
    <citation type="submission" date="2021-01" db="EMBL/GenBank/DDBJ databases">
        <authorList>
            <person name="Corre E."/>
            <person name="Pelletier E."/>
            <person name="Niang G."/>
            <person name="Scheremetjew M."/>
            <person name="Finn R."/>
            <person name="Kale V."/>
            <person name="Holt S."/>
            <person name="Cochrane G."/>
            <person name="Meng A."/>
            <person name="Brown T."/>
            <person name="Cohen L."/>
        </authorList>
    </citation>
    <scope>NUCLEOTIDE SEQUENCE</scope>
    <source>
        <strain evidence="3">CCMP3278</strain>
    </source>
</reference>
<evidence type="ECO:0000313" key="3">
    <source>
        <dbReference type="EMBL" id="CAD8823830.1"/>
    </source>
</evidence>
<feature type="region of interest" description="Disordered" evidence="1">
    <location>
        <begin position="1"/>
        <end position="44"/>
    </location>
</feature>